<dbReference type="Proteomes" id="UP000054166">
    <property type="component" value="Unassembled WGS sequence"/>
</dbReference>
<keyword evidence="2" id="KW-1185">Reference proteome</keyword>
<proteinExistence type="predicted"/>
<dbReference type="HOGENOM" id="CLU_2400477_0_0_1"/>
<dbReference type="EMBL" id="KN833048">
    <property type="protein sequence ID" value="KIM75318.1"/>
    <property type="molecule type" value="Genomic_DNA"/>
</dbReference>
<reference evidence="1 2" key="1">
    <citation type="submission" date="2014-04" db="EMBL/GenBank/DDBJ databases">
        <authorList>
            <consortium name="DOE Joint Genome Institute"/>
            <person name="Kuo A."/>
            <person name="Tarkka M."/>
            <person name="Buscot F."/>
            <person name="Kohler A."/>
            <person name="Nagy L.G."/>
            <person name="Floudas D."/>
            <person name="Copeland A."/>
            <person name="Barry K.W."/>
            <person name="Cichocki N."/>
            <person name="Veneault-Fourrey C."/>
            <person name="LaButti K."/>
            <person name="Lindquist E.A."/>
            <person name="Lipzen A."/>
            <person name="Lundell T."/>
            <person name="Morin E."/>
            <person name="Murat C."/>
            <person name="Sun H."/>
            <person name="Tunlid A."/>
            <person name="Henrissat B."/>
            <person name="Grigoriev I.V."/>
            <person name="Hibbett D.S."/>
            <person name="Martin F."/>
            <person name="Nordberg H.P."/>
            <person name="Cantor M.N."/>
            <person name="Hua S.X."/>
        </authorList>
    </citation>
    <scope>NUCLEOTIDE SEQUENCE [LARGE SCALE GENOMIC DNA]</scope>
    <source>
        <strain evidence="1 2">F 1598</strain>
    </source>
</reference>
<reference evidence="2" key="2">
    <citation type="submission" date="2015-01" db="EMBL/GenBank/DDBJ databases">
        <title>Evolutionary Origins and Diversification of the Mycorrhizal Mutualists.</title>
        <authorList>
            <consortium name="DOE Joint Genome Institute"/>
            <consortium name="Mycorrhizal Genomics Consortium"/>
            <person name="Kohler A."/>
            <person name="Kuo A."/>
            <person name="Nagy L.G."/>
            <person name="Floudas D."/>
            <person name="Copeland A."/>
            <person name="Barry K.W."/>
            <person name="Cichocki N."/>
            <person name="Veneault-Fourrey C."/>
            <person name="LaButti K."/>
            <person name="Lindquist E.A."/>
            <person name="Lipzen A."/>
            <person name="Lundell T."/>
            <person name="Morin E."/>
            <person name="Murat C."/>
            <person name="Riley R."/>
            <person name="Ohm R."/>
            <person name="Sun H."/>
            <person name="Tunlid A."/>
            <person name="Henrissat B."/>
            <person name="Grigoriev I.V."/>
            <person name="Hibbett D.S."/>
            <person name="Martin F."/>
        </authorList>
    </citation>
    <scope>NUCLEOTIDE SEQUENCE [LARGE SCALE GENOMIC DNA]</scope>
    <source>
        <strain evidence="2">F 1598</strain>
    </source>
</reference>
<protein>
    <submittedName>
        <fullName evidence="1">Uncharacterized protein</fullName>
    </submittedName>
</protein>
<organism evidence="1 2">
    <name type="scientific">Piloderma croceum (strain F 1598)</name>
    <dbReference type="NCBI Taxonomy" id="765440"/>
    <lineage>
        <taxon>Eukaryota</taxon>
        <taxon>Fungi</taxon>
        <taxon>Dikarya</taxon>
        <taxon>Basidiomycota</taxon>
        <taxon>Agaricomycotina</taxon>
        <taxon>Agaricomycetes</taxon>
        <taxon>Agaricomycetidae</taxon>
        <taxon>Atheliales</taxon>
        <taxon>Atheliaceae</taxon>
        <taxon>Piloderma</taxon>
    </lineage>
</organism>
<dbReference type="AlphaFoldDB" id="A0A0C3AN40"/>
<evidence type="ECO:0000313" key="2">
    <source>
        <dbReference type="Proteomes" id="UP000054166"/>
    </source>
</evidence>
<dbReference type="InParanoid" id="A0A0C3AN40"/>
<sequence length="93" mass="10133">MAIATMTFILSPGVPGLLKPVLGSVYIALSSAMACRVYRVILGVLTDSQDSHPKTRTILSFYRATNNIRDEGTRRKGTVAVIEPPETENLQNV</sequence>
<name>A0A0C3AN40_PILCF</name>
<gene>
    <name evidence="1" type="ORF">PILCRDRAFT_827418</name>
</gene>
<evidence type="ECO:0000313" key="1">
    <source>
        <dbReference type="EMBL" id="KIM75318.1"/>
    </source>
</evidence>
<accession>A0A0C3AN40</accession>